<comment type="caution">
    <text evidence="2">The sequence shown here is derived from an EMBL/GenBank/DDBJ whole genome shotgun (WGS) entry which is preliminary data.</text>
</comment>
<feature type="chain" id="PRO_5035251899" description="Tetratricopeptide repeat protein" evidence="1">
    <location>
        <begin position="19"/>
        <end position="208"/>
    </location>
</feature>
<evidence type="ECO:0000256" key="1">
    <source>
        <dbReference type="SAM" id="SignalP"/>
    </source>
</evidence>
<keyword evidence="3" id="KW-1185">Reference proteome</keyword>
<feature type="signal peptide" evidence="1">
    <location>
        <begin position="1"/>
        <end position="18"/>
    </location>
</feature>
<dbReference type="RefSeq" id="WP_188933624.1">
    <property type="nucleotide sequence ID" value="NZ_BMJC01000003.1"/>
</dbReference>
<organism evidence="2 3">
    <name type="scientific">Puia dinghuensis</name>
    <dbReference type="NCBI Taxonomy" id="1792502"/>
    <lineage>
        <taxon>Bacteria</taxon>
        <taxon>Pseudomonadati</taxon>
        <taxon>Bacteroidota</taxon>
        <taxon>Chitinophagia</taxon>
        <taxon>Chitinophagales</taxon>
        <taxon>Chitinophagaceae</taxon>
        <taxon>Puia</taxon>
    </lineage>
</organism>
<accession>A0A8J2UEL3</accession>
<evidence type="ECO:0000313" key="3">
    <source>
        <dbReference type="Proteomes" id="UP000607559"/>
    </source>
</evidence>
<evidence type="ECO:0008006" key="4">
    <source>
        <dbReference type="Google" id="ProtNLM"/>
    </source>
</evidence>
<keyword evidence="1" id="KW-0732">Signal</keyword>
<reference evidence="2" key="2">
    <citation type="submission" date="2020-09" db="EMBL/GenBank/DDBJ databases">
        <authorList>
            <person name="Sun Q."/>
            <person name="Zhou Y."/>
        </authorList>
    </citation>
    <scope>NUCLEOTIDE SEQUENCE</scope>
    <source>
        <strain evidence="2">CGMCC 1.15448</strain>
    </source>
</reference>
<dbReference type="Proteomes" id="UP000607559">
    <property type="component" value="Unassembled WGS sequence"/>
</dbReference>
<gene>
    <name evidence="2" type="ORF">GCM10011511_33270</name>
</gene>
<evidence type="ECO:0000313" key="2">
    <source>
        <dbReference type="EMBL" id="GGB07130.1"/>
    </source>
</evidence>
<dbReference type="EMBL" id="BMJC01000003">
    <property type="protein sequence ID" value="GGB07130.1"/>
    <property type="molecule type" value="Genomic_DNA"/>
</dbReference>
<name>A0A8J2UEL3_9BACT</name>
<dbReference type="AlphaFoldDB" id="A0A8J2UEL3"/>
<sequence length="208" mass="23065">MRKTILFFTLLISLAAGAQSDKYTQVMQKNITLLDSAKTIDDLQSLAGTFDRIGDAEKTKWLPYYYAALAQTWIGWNPATQDKDANSAKINAYLAKAEAIEKNSELYAVENMSATQQMLVDPSTRWATNGKDAAAALQKGMEADPNNPRLYYLQGMSLFGTPTQFGGGKDKAKPLFEKSIALYKSAQPKPLYPTWGEKQAEQMLSQCQ</sequence>
<protein>
    <recommendedName>
        <fullName evidence="4">Tetratricopeptide repeat protein</fullName>
    </recommendedName>
</protein>
<reference evidence="2" key="1">
    <citation type="journal article" date="2014" name="Int. J. Syst. Evol. Microbiol.">
        <title>Complete genome sequence of Corynebacterium casei LMG S-19264T (=DSM 44701T), isolated from a smear-ripened cheese.</title>
        <authorList>
            <consortium name="US DOE Joint Genome Institute (JGI-PGF)"/>
            <person name="Walter F."/>
            <person name="Albersmeier A."/>
            <person name="Kalinowski J."/>
            <person name="Ruckert C."/>
        </authorList>
    </citation>
    <scope>NUCLEOTIDE SEQUENCE</scope>
    <source>
        <strain evidence="2">CGMCC 1.15448</strain>
    </source>
</reference>
<proteinExistence type="predicted"/>